<evidence type="ECO:0000313" key="1">
    <source>
        <dbReference type="EMBL" id="SVE15442.1"/>
    </source>
</evidence>
<protein>
    <recommendedName>
        <fullName evidence="2">Amine oxidase domain-containing protein</fullName>
    </recommendedName>
</protein>
<organism evidence="1">
    <name type="scientific">marine metagenome</name>
    <dbReference type="NCBI Taxonomy" id="408172"/>
    <lineage>
        <taxon>unclassified sequences</taxon>
        <taxon>metagenomes</taxon>
        <taxon>ecological metagenomes</taxon>
    </lineage>
</organism>
<dbReference type="InterPro" id="IPR051209">
    <property type="entry name" value="FAD-bind_Monooxygenase_sf"/>
</dbReference>
<dbReference type="EMBL" id="UINC01197784">
    <property type="protein sequence ID" value="SVE15442.1"/>
    <property type="molecule type" value="Genomic_DNA"/>
</dbReference>
<dbReference type="PANTHER" id="PTHR42877:SF4">
    <property type="entry name" value="FAD_NAD(P)-BINDING DOMAIN-CONTAINING PROTEIN-RELATED"/>
    <property type="match status" value="1"/>
</dbReference>
<sequence length="102" mass="11824">MAGMLAAIKLLEKGCRNLAVYEKGHTVGGTWRENTYPGLTCDVPSHSYTYSFELNPTWTRTQPPGPEVQAYFEGVKEKYRLKDWIRFNEEVVSCVYQNSRWQ</sequence>
<dbReference type="InterPro" id="IPR036188">
    <property type="entry name" value="FAD/NAD-bd_sf"/>
</dbReference>
<dbReference type="AlphaFoldDB" id="A0A383B621"/>
<dbReference type="Pfam" id="PF13450">
    <property type="entry name" value="NAD_binding_8"/>
    <property type="match status" value="1"/>
</dbReference>
<name>A0A383B621_9ZZZZ</name>
<dbReference type="PANTHER" id="PTHR42877">
    <property type="entry name" value="L-ORNITHINE N(5)-MONOOXYGENASE-RELATED"/>
    <property type="match status" value="1"/>
</dbReference>
<gene>
    <name evidence="1" type="ORF">METZ01_LOCUS468296</name>
</gene>
<proteinExistence type="predicted"/>
<feature type="non-terminal residue" evidence="1">
    <location>
        <position position="102"/>
    </location>
</feature>
<evidence type="ECO:0008006" key="2">
    <source>
        <dbReference type="Google" id="ProtNLM"/>
    </source>
</evidence>
<dbReference type="Gene3D" id="3.50.50.60">
    <property type="entry name" value="FAD/NAD(P)-binding domain"/>
    <property type="match status" value="1"/>
</dbReference>
<reference evidence="1" key="1">
    <citation type="submission" date="2018-05" db="EMBL/GenBank/DDBJ databases">
        <authorList>
            <person name="Lanie J.A."/>
            <person name="Ng W.-L."/>
            <person name="Kazmierczak K.M."/>
            <person name="Andrzejewski T.M."/>
            <person name="Davidsen T.M."/>
            <person name="Wayne K.J."/>
            <person name="Tettelin H."/>
            <person name="Glass J.I."/>
            <person name="Rusch D."/>
            <person name="Podicherti R."/>
            <person name="Tsui H.-C.T."/>
            <person name="Winkler M.E."/>
        </authorList>
    </citation>
    <scope>NUCLEOTIDE SEQUENCE</scope>
</reference>
<dbReference type="SUPFAM" id="SSF51905">
    <property type="entry name" value="FAD/NAD(P)-binding domain"/>
    <property type="match status" value="1"/>
</dbReference>
<accession>A0A383B621</accession>